<dbReference type="Proteomes" id="UP000288216">
    <property type="component" value="Unassembled WGS sequence"/>
</dbReference>
<reference evidence="1 2" key="1">
    <citation type="journal article" date="2018" name="Nat. Ecol. Evol.">
        <title>Shark genomes provide insights into elasmobranch evolution and the origin of vertebrates.</title>
        <authorList>
            <person name="Hara Y"/>
            <person name="Yamaguchi K"/>
            <person name="Onimaru K"/>
            <person name="Kadota M"/>
            <person name="Koyanagi M"/>
            <person name="Keeley SD"/>
            <person name="Tatsumi K"/>
            <person name="Tanaka K"/>
            <person name="Motone F"/>
            <person name="Kageyama Y"/>
            <person name="Nozu R"/>
            <person name="Adachi N"/>
            <person name="Nishimura O"/>
            <person name="Nakagawa R"/>
            <person name="Tanegashima C"/>
            <person name="Kiyatake I"/>
            <person name="Matsumoto R"/>
            <person name="Murakumo K"/>
            <person name="Nishida K"/>
            <person name="Terakita A"/>
            <person name="Kuratani S"/>
            <person name="Sato K"/>
            <person name="Hyodo S Kuraku.S."/>
        </authorList>
    </citation>
    <scope>NUCLEOTIDE SEQUENCE [LARGE SCALE GENOMIC DNA]</scope>
</reference>
<organism evidence="1 2">
    <name type="scientific">Scyliorhinus torazame</name>
    <name type="common">Cloudy catshark</name>
    <name type="synonym">Catulus torazame</name>
    <dbReference type="NCBI Taxonomy" id="75743"/>
    <lineage>
        <taxon>Eukaryota</taxon>
        <taxon>Metazoa</taxon>
        <taxon>Chordata</taxon>
        <taxon>Craniata</taxon>
        <taxon>Vertebrata</taxon>
        <taxon>Chondrichthyes</taxon>
        <taxon>Elasmobranchii</taxon>
        <taxon>Galeomorphii</taxon>
        <taxon>Galeoidea</taxon>
        <taxon>Carcharhiniformes</taxon>
        <taxon>Scyliorhinidae</taxon>
        <taxon>Scyliorhinus</taxon>
    </lineage>
</organism>
<dbReference type="EMBL" id="BFAA01316312">
    <property type="protein sequence ID" value="GCB86541.1"/>
    <property type="molecule type" value="Genomic_DNA"/>
</dbReference>
<proteinExistence type="predicted"/>
<sequence>WLPESARYDVLSGNQEKAIATLKRIATENGAPMPLGKLIVARQVRDNG</sequence>
<dbReference type="AlphaFoldDB" id="A0A401QM87"/>
<evidence type="ECO:0000313" key="1">
    <source>
        <dbReference type="EMBL" id="GCB86541.1"/>
    </source>
</evidence>
<protein>
    <submittedName>
        <fullName evidence="1">Uncharacterized protein</fullName>
    </submittedName>
</protein>
<keyword evidence="2" id="KW-1185">Reference proteome</keyword>
<feature type="non-terminal residue" evidence="1">
    <location>
        <position position="1"/>
    </location>
</feature>
<accession>A0A401QM87</accession>
<gene>
    <name evidence="1" type="ORF">scyTo_0027284</name>
</gene>
<dbReference type="OrthoDB" id="4139357at2759"/>
<comment type="caution">
    <text evidence="1">The sequence shown here is derived from an EMBL/GenBank/DDBJ whole genome shotgun (WGS) entry which is preliminary data.</text>
</comment>
<name>A0A401QM87_SCYTO</name>
<evidence type="ECO:0000313" key="2">
    <source>
        <dbReference type="Proteomes" id="UP000288216"/>
    </source>
</evidence>
<dbReference type="STRING" id="75743.A0A401QM87"/>